<dbReference type="Gene3D" id="1.20.1250.20">
    <property type="entry name" value="MFS general substrate transporter like domains"/>
    <property type="match status" value="1"/>
</dbReference>
<evidence type="ECO:0000256" key="2">
    <source>
        <dbReference type="ARBA" id="ARBA00022692"/>
    </source>
</evidence>
<keyword evidence="3 5" id="KW-1133">Transmembrane helix</keyword>
<dbReference type="InterPro" id="IPR005828">
    <property type="entry name" value="MFS_sugar_transport-like"/>
</dbReference>
<keyword evidence="2 5" id="KW-0812">Transmembrane</keyword>
<dbReference type="InterPro" id="IPR050360">
    <property type="entry name" value="MFS_Sugar_Transporters"/>
</dbReference>
<evidence type="ECO:0000256" key="1">
    <source>
        <dbReference type="ARBA" id="ARBA00004141"/>
    </source>
</evidence>
<dbReference type="SUPFAM" id="SSF103473">
    <property type="entry name" value="MFS general substrate transporter"/>
    <property type="match status" value="1"/>
</dbReference>
<evidence type="ECO:0000256" key="5">
    <source>
        <dbReference type="SAM" id="Phobius"/>
    </source>
</evidence>
<evidence type="ECO:0000313" key="6">
    <source>
        <dbReference type="EMBL" id="CAL1368441.1"/>
    </source>
</evidence>
<evidence type="ECO:0000256" key="4">
    <source>
        <dbReference type="ARBA" id="ARBA00023136"/>
    </source>
</evidence>
<dbReference type="AlphaFoldDB" id="A0AAV2D745"/>
<sequence>MGIDLLTAESLSRLRRHDPFMPMEYLMEQLPSLFGRLLPILVQMFLSDVVGRKKLVRYSLRFGTVSMLVMNVSFFAVKYQFINPRAIEEMNKWSIAAVLGSFSLGLGPVTWVHTSEILPFKVRAQLIGIIVTMNRLISFGLEYLNPFLEKKVVAVRPFLYLVLNILIMLGSWCYGSCLIETKQQSLEEMDQRISPMLELNLGHTCDVSSQ</sequence>
<protein>
    <recommendedName>
        <fullName evidence="8">Major facilitator superfamily (MFS) profile domain-containing protein</fullName>
    </recommendedName>
</protein>
<keyword evidence="4 5" id="KW-0472">Membrane</keyword>
<accession>A0AAV2D745</accession>
<feature type="transmembrane region" description="Helical" evidence="5">
    <location>
        <begin position="93"/>
        <end position="112"/>
    </location>
</feature>
<feature type="transmembrane region" description="Helical" evidence="5">
    <location>
        <begin position="62"/>
        <end position="81"/>
    </location>
</feature>
<gene>
    <name evidence="6" type="ORF">LTRI10_LOCUS11573</name>
</gene>
<evidence type="ECO:0000313" key="7">
    <source>
        <dbReference type="Proteomes" id="UP001497516"/>
    </source>
</evidence>
<organism evidence="6 7">
    <name type="scientific">Linum trigynum</name>
    <dbReference type="NCBI Taxonomy" id="586398"/>
    <lineage>
        <taxon>Eukaryota</taxon>
        <taxon>Viridiplantae</taxon>
        <taxon>Streptophyta</taxon>
        <taxon>Embryophyta</taxon>
        <taxon>Tracheophyta</taxon>
        <taxon>Spermatophyta</taxon>
        <taxon>Magnoliopsida</taxon>
        <taxon>eudicotyledons</taxon>
        <taxon>Gunneridae</taxon>
        <taxon>Pentapetalae</taxon>
        <taxon>rosids</taxon>
        <taxon>fabids</taxon>
        <taxon>Malpighiales</taxon>
        <taxon>Linaceae</taxon>
        <taxon>Linum</taxon>
    </lineage>
</organism>
<evidence type="ECO:0000256" key="3">
    <source>
        <dbReference type="ARBA" id="ARBA00022989"/>
    </source>
</evidence>
<comment type="subcellular location">
    <subcellularLocation>
        <location evidence="1">Membrane</location>
        <topology evidence="1">Multi-pass membrane protein</topology>
    </subcellularLocation>
</comment>
<evidence type="ECO:0008006" key="8">
    <source>
        <dbReference type="Google" id="ProtNLM"/>
    </source>
</evidence>
<dbReference type="EMBL" id="OZ034815">
    <property type="protein sequence ID" value="CAL1368441.1"/>
    <property type="molecule type" value="Genomic_DNA"/>
</dbReference>
<feature type="transmembrane region" description="Helical" evidence="5">
    <location>
        <begin position="157"/>
        <end position="179"/>
    </location>
</feature>
<dbReference type="PANTHER" id="PTHR48022:SF2">
    <property type="entry name" value="PLASTIDIC GLUCOSE TRANSPORTER 4"/>
    <property type="match status" value="1"/>
</dbReference>
<proteinExistence type="predicted"/>
<dbReference type="GO" id="GO:0005351">
    <property type="term" value="F:carbohydrate:proton symporter activity"/>
    <property type="evidence" value="ECO:0007669"/>
    <property type="project" value="TreeGrafter"/>
</dbReference>
<name>A0AAV2D745_9ROSI</name>
<keyword evidence="7" id="KW-1185">Reference proteome</keyword>
<dbReference type="InterPro" id="IPR036259">
    <property type="entry name" value="MFS_trans_sf"/>
</dbReference>
<reference evidence="6 7" key="1">
    <citation type="submission" date="2024-04" db="EMBL/GenBank/DDBJ databases">
        <authorList>
            <person name="Fracassetti M."/>
        </authorList>
    </citation>
    <scope>NUCLEOTIDE SEQUENCE [LARGE SCALE GENOMIC DNA]</scope>
</reference>
<dbReference type="Pfam" id="PF00083">
    <property type="entry name" value="Sugar_tr"/>
    <property type="match status" value="1"/>
</dbReference>
<dbReference type="Proteomes" id="UP001497516">
    <property type="component" value="Chromosome 2"/>
</dbReference>
<dbReference type="PANTHER" id="PTHR48022">
    <property type="entry name" value="PLASTIDIC GLUCOSE TRANSPORTER 4"/>
    <property type="match status" value="1"/>
</dbReference>
<dbReference type="GO" id="GO:0016020">
    <property type="term" value="C:membrane"/>
    <property type="evidence" value="ECO:0007669"/>
    <property type="project" value="UniProtKB-SubCell"/>
</dbReference>